<name>A0A256G101_9HYPH</name>
<dbReference type="GO" id="GO:0005829">
    <property type="term" value="C:cytosol"/>
    <property type="evidence" value="ECO:0007669"/>
    <property type="project" value="TreeGrafter"/>
</dbReference>
<dbReference type="GO" id="GO:0003677">
    <property type="term" value="F:DNA binding"/>
    <property type="evidence" value="ECO:0007669"/>
    <property type="project" value="UniProtKB-KW"/>
</dbReference>
<dbReference type="InterPro" id="IPR000944">
    <property type="entry name" value="Tscrpt_reg_Rrf2"/>
</dbReference>
<dbReference type="RefSeq" id="WP_094505798.1">
    <property type="nucleotide sequence ID" value="NZ_JBHEEK010000006.1"/>
</dbReference>
<proteinExistence type="predicted"/>
<accession>A0A256G101</accession>
<reference evidence="2 3" key="1">
    <citation type="submission" date="2017-07" db="EMBL/GenBank/DDBJ databases">
        <title>Phylogenetic study on the rhizospheric bacterium Ochrobactrum sp. A44.</title>
        <authorList>
            <person name="Krzyzanowska D.M."/>
            <person name="Ossowicki A."/>
            <person name="Rajewska M."/>
            <person name="Maciag T."/>
            <person name="Kaczynski Z."/>
            <person name="Czerwicka M."/>
            <person name="Jafra S."/>
        </authorList>
    </citation>
    <scope>NUCLEOTIDE SEQUENCE [LARGE SCALE GENOMIC DNA]</scope>
    <source>
        <strain evidence="2 3">DSM 7216</strain>
    </source>
</reference>
<dbReference type="SUPFAM" id="SSF46785">
    <property type="entry name" value="Winged helix' DNA-binding domain"/>
    <property type="match status" value="1"/>
</dbReference>
<dbReference type="PROSITE" id="PS51197">
    <property type="entry name" value="HTH_RRF2_2"/>
    <property type="match status" value="1"/>
</dbReference>
<dbReference type="PANTHER" id="PTHR33221:SF4">
    <property type="entry name" value="HTH-TYPE TRANSCRIPTIONAL REPRESSOR NSRR"/>
    <property type="match status" value="1"/>
</dbReference>
<dbReference type="Pfam" id="PF02082">
    <property type="entry name" value="Rrf2"/>
    <property type="match status" value="1"/>
</dbReference>
<dbReference type="AlphaFoldDB" id="A0A256G101"/>
<dbReference type="GO" id="GO:0003700">
    <property type="term" value="F:DNA-binding transcription factor activity"/>
    <property type="evidence" value="ECO:0007669"/>
    <property type="project" value="TreeGrafter"/>
</dbReference>
<organism evidence="2 3">
    <name type="scientific">Brucella thiophenivorans</name>
    <dbReference type="NCBI Taxonomy" id="571255"/>
    <lineage>
        <taxon>Bacteria</taxon>
        <taxon>Pseudomonadati</taxon>
        <taxon>Pseudomonadota</taxon>
        <taxon>Alphaproteobacteria</taxon>
        <taxon>Hyphomicrobiales</taxon>
        <taxon>Brucellaceae</taxon>
        <taxon>Brucella/Ochrobactrum group</taxon>
        <taxon>Brucella</taxon>
    </lineage>
</organism>
<dbReference type="PANTHER" id="PTHR33221">
    <property type="entry name" value="WINGED HELIX-TURN-HELIX TRANSCRIPTIONAL REGULATOR, RRF2 FAMILY"/>
    <property type="match status" value="1"/>
</dbReference>
<protein>
    <submittedName>
        <fullName evidence="2">Transcriptional regulator family protein</fullName>
    </submittedName>
</protein>
<dbReference type="Gene3D" id="1.10.10.10">
    <property type="entry name" value="Winged helix-like DNA-binding domain superfamily/Winged helix DNA-binding domain"/>
    <property type="match status" value="1"/>
</dbReference>
<dbReference type="InterPro" id="IPR036390">
    <property type="entry name" value="WH_DNA-bd_sf"/>
</dbReference>
<keyword evidence="1" id="KW-0238">DNA-binding</keyword>
<dbReference type="OrthoDB" id="8447602at2"/>
<dbReference type="Proteomes" id="UP000215590">
    <property type="component" value="Unassembled WGS sequence"/>
</dbReference>
<dbReference type="EMBL" id="NNRJ01000014">
    <property type="protein sequence ID" value="OYR20777.1"/>
    <property type="molecule type" value="Genomic_DNA"/>
</dbReference>
<evidence type="ECO:0000313" key="2">
    <source>
        <dbReference type="EMBL" id="OYR20777.1"/>
    </source>
</evidence>
<gene>
    <name evidence="2" type="ORF">CEV31_1061</name>
</gene>
<evidence type="ECO:0000256" key="1">
    <source>
        <dbReference type="ARBA" id="ARBA00023125"/>
    </source>
</evidence>
<keyword evidence="3" id="KW-1185">Reference proteome</keyword>
<comment type="caution">
    <text evidence="2">The sequence shown here is derived from an EMBL/GenBank/DDBJ whole genome shotgun (WGS) entry which is preliminary data.</text>
</comment>
<dbReference type="InterPro" id="IPR036388">
    <property type="entry name" value="WH-like_DNA-bd_sf"/>
</dbReference>
<sequence>MRFTRQAELSIEVLVLCARAANGDAVTTREAAEATGTTKDHAAQIVTDLIHHGFLVGTRGRGGGIRLAQPAYTINVGTVLRLVQPGFGVHAQASKEAGGNSAFGMLLQAAMRSFVAAFDDFTIADLSIETSDGRLACLDCDLRNLINHGQMLSELRRKGDHASLPFVVDAS</sequence>
<evidence type="ECO:0000313" key="3">
    <source>
        <dbReference type="Proteomes" id="UP000215590"/>
    </source>
</evidence>